<evidence type="ECO:0000256" key="3">
    <source>
        <dbReference type="ARBA" id="ARBA00022692"/>
    </source>
</evidence>
<keyword evidence="6" id="KW-0175">Coiled coil</keyword>
<dbReference type="AlphaFoldDB" id="A0AAQ1JUY3"/>
<sequence>MSSIIALAAALALLFAAAGLMLWQRAQQHTARERVTRFVDSRVAAAGYAAGAAGPGGSGAAGVGGAAGAAGAARAGVAPIRVTSGVNPNGSAAGAGGAGATGATGASHAANAKHTANAKNEASLPRRWLARVGVAFDHVMSRAGIADARKPALFVGFAALALALWAYVAAGLPALLGALMVVAAGSAFVLSVRIERRRRKLVGQLPSFLDGIVRLIVLGNSVPAAFQAALVTTEAPLRECLDHVSRMLRSGVEIDRALYQVAQVYRARELEFVGSVLRLSVRYGGRADVMLERMSNFMRDLEQAQRELIAMSAETRLSAWVLGLLPIGIAGFLIVTNPSYFGSLWDDGSGRKLVYAAIGLQVFGGWLLYRLTRLKGGL</sequence>
<protein>
    <submittedName>
        <fullName evidence="9">Tight adherence protein B</fullName>
    </submittedName>
</protein>
<feature type="domain" description="Type II secretion system protein GspF" evidence="8">
    <location>
        <begin position="212"/>
        <end position="334"/>
    </location>
</feature>
<feature type="coiled-coil region" evidence="6">
    <location>
        <begin position="287"/>
        <end position="314"/>
    </location>
</feature>
<dbReference type="GeneID" id="61302557"/>
<evidence type="ECO:0000256" key="7">
    <source>
        <dbReference type="SAM" id="Phobius"/>
    </source>
</evidence>
<keyword evidence="4 7" id="KW-1133">Transmembrane helix</keyword>
<dbReference type="GO" id="GO:0005886">
    <property type="term" value="C:plasma membrane"/>
    <property type="evidence" value="ECO:0007669"/>
    <property type="project" value="UniProtKB-SubCell"/>
</dbReference>
<evidence type="ECO:0000256" key="1">
    <source>
        <dbReference type="ARBA" id="ARBA00004651"/>
    </source>
</evidence>
<evidence type="ECO:0000259" key="8">
    <source>
        <dbReference type="Pfam" id="PF00482"/>
    </source>
</evidence>
<evidence type="ECO:0000313" key="9">
    <source>
        <dbReference type="EMBL" id="SEJ86429.1"/>
    </source>
</evidence>
<feature type="transmembrane region" description="Helical" evidence="7">
    <location>
        <begin position="151"/>
        <end position="168"/>
    </location>
</feature>
<accession>A0AAQ1JUY3</accession>
<feature type="transmembrane region" description="Helical" evidence="7">
    <location>
        <begin position="353"/>
        <end position="372"/>
    </location>
</feature>
<keyword evidence="3 7" id="KW-0812">Transmembrane</keyword>
<feature type="transmembrane region" description="Helical" evidence="7">
    <location>
        <begin position="319"/>
        <end position="341"/>
    </location>
</feature>
<keyword evidence="5 7" id="KW-0472">Membrane</keyword>
<evidence type="ECO:0000256" key="5">
    <source>
        <dbReference type="ARBA" id="ARBA00023136"/>
    </source>
</evidence>
<dbReference type="PANTHER" id="PTHR35007:SF1">
    <property type="entry name" value="PILUS ASSEMBLY PROTEIN"/>
    <property type="match status" value="1"/>
</dbReference>
<proteinExistence type="predicted"/>
<feature type="transmembrane region" description="Helical" evidence="7">
    <location>
        <begin position="6"/>
        <end position="23"/>
    </location>
</feature>
<feature type="transmembrane region" description="Helical" evidence="7">
    <location>
        <begin position="174"/>
        <end position="192"/>
    </location>
</feature>
<dbReference type="InterPro" id="IPR018076">
    <property type="entry name" value="T2SS_GspF_dom"/>
</dbReference>
<comment type="caution">
    <text evidence="9">The sequence shown here is derived from an EMBL/GenBank/DDBJ whole genome shotgun (WGS) entry which is preliminary data.</text>
</comment>
<evidence type="ECO:0000313" key="10">
    <source>
        <dbReference type="Proteomes" id="UP000183529"/>
    </source>
</evidence>
<evidence type="ECO:0000256" key="2">
    <source>
        <dbReference type="ARBA" id="ARBA00022475"/>
    </source>
</evidence>
<keyword evidence="2" id="KW-1003">Cell membrane</keyword>
<organism evidence="9 10">
    <name type="scientific">Paraburkholderia tropica</name>
    <dbReference type="NCBI Taxonomy" id="92647"/>
    <lineage>
        <taxon>Bacteria</taxon>
        <taxon>Pseudomonadati</taxon>
        <taxon>Pseudomonadota</taxon>
        <taxon>Betaproteobacteria</taxon>
        <taxon>Burkholderiales</taxon>
        <taxon>Burkholderiaceae</taxon>
        <taxon>Paraburkholderia</taxon>
    </lineage>
</organism>
<dbReference type="Proteomes" id="UP000183529">
    <property type="component" value="Unassembled WGS sequence"/>
</dbReference>
<evidence type="ECO:0000256" key="4">
    <source>
        <dbReference type="ARBA" id="ARBA00022989"/>
    </source>
</evidence>
<name>A0AAQ1JUY3_9BURK</name>
<comment type="subcellular location">
    <subcellularLocation>
        <location evidence="1">Cell membrane</location>
        <topology evidence="1">Multi-pass membrane protein</topology>
    </subcellularLocation>
</comment>
<reference evidence="9 10" key="1">
    <citation type="submission" date="2016-10" db="EMBL/GenBank/DDBJ databases">
        <authorList>
            <person name="Varghese N."/>
            <person name="Submissions S."/>
        </authorList>
    </citation>
    <scope>NUCLEOTIDE SEQUENCE [LARGE SCALE GENOMIC DNA]</scope>
    <source>
        <strain evidence="9 10">LMG 22274</strain>
    </source>
</reference>
<dbReference type="RefSeq" id="WP_074984312.1">
    <property type="nucleotide sequence ID" value="NZ_CADFGN010000009.1"/>
</dbReference>
<gene>
    <name evidence="9" type="ORF">SAMN05216550_109312</name>
</gene>
<evidence type="ECO:0000256" key="6">
    <source>
        <dbReference type="SAM" id="Coils"/>
    </source>
</evidence>
<dbReference type="EMBL" id="FNZM01000009">
    <property type="protein sequence ID" value="SEJ86429.1"/>
    <property type="molecule type" value="Genomic_DNA"/>
</dbReference>
<dbReference type="Pfam" id="PF00482">
    <property type="entry name" value="T2SSF"/>
    <property type="match status" value="1"/>
</dbReference>
<dbReference type="PANTHER" id="PTHR35007">
    <property type="entry name" value="INTEGRAL MEMBRANE PROTEIN-RELATED"/>
    <property type="match status" value="1"/>
</dbReference>